<evidence type="ECO:0000313" key="2">
    <source>
        <dbReference type="Proteomes" id="UP001139260"/>
    </source>
</evidence>
<evidence type="ECO:0000313" key="1">
    <source>
        <dbReference type="EMBL" id="MCK8143405.1"/>
    </source>
</evidence>
<accession>A0A9X1XTX6</accession>
<sequence length="474" mass="56164">MDEIFEASLFLNGNLITVLDYPKIKNINGEILIDCYLIDKTQSVVNQNIFYKELYEKLSIDSLEIKATTKQGSVVIFKEIYLKSSSFPSFEFTFICYDHYIEYILCNEKNRIEDFCLNSIIVEGIDIRFTKTTTVKRERYMFGIDDSRTLSITLDNTELYLQYFSKKRHYDLKIGIFEKSEENKTIILRFFGDNLLPYRIYKLFKNSLKYFLSYIAGNNVIIREESFAYNYKNSYSCYLDLTYSIPNLTELNKNHFLPIFDVHFKHKGILQDYLNALPNYFFLDKKLNLSEVIYLINQSKNVNIESSFFILLIAIEKLSNNLIKSNLIESRNNFIIDNELFKEIKPDLLNLINEIFKNKIPKKEIETFKTKIGNINLKTKTDNKIDLLLDFCEISRNEEIDLLFPKLRNLAIHEGEISFSENDANKNYHTLFILINSMLCNLIQYKGIRFIEHKNKTNYITKKETFSIDYKNYR</sequence>
<dbReference type="RefSeq" id="WP_248429401.1">
    <property type="nucleotide sequence ID" value="NZ_JALNUB010000026.1"/>
</dbReference>
<dbReference type="EMBL" id="JALNUB010000026">
    <property type="protein sequence ID" value="MCK8143405.1"/>
    <property type="molecule type" value="Genomic_DNA"/>
</dbReference>
<name>A0A9X1XTX6_9FLAO</name>
<organism evidence="1 2">
    <name type="scientific">Flavobacterium pygoscelis</name>
    <dbReference type="NCBI Taxonomy" id="2893176"/>
    <lineage>
        <taxon>Bacteria</taxon>
        <taxon>Pseudomonadati</taxon>
        <taxon>Bacteroidota</taxon>
        <taxon>Flavobacteriia</taxon>
        <taxon>Flavobacteriales</taxon>
        <taxon>Flavobacteriaceae</taxon>
        <taxon>Flavobacterium</taxon>
    </lineage>
</organism>
<dbReference type="Proteomes" id="UP001139260">
    <property type="component" value="Unassembled WGS sequence"/>
</dbReference>
<comment type="caution">
    <text evidence="1">The sequence shown here is derived from an EMBL/GenBank/DDBJ whole genome shotgun (WGS) entry which is preliminary data.</text>
</comment>
<gene>
    <name evidence="1" type="ORF">MW871_16050</name>
</gene>
<proteinExistence type="predicted"/>
<keyword evidence="2" id="KW-1185">Reference proteome</keyword>
<dbReference type="AlphaFoldDB" id="A0A9X1XTX6"/>
<reference evidence="1" key="1">
    <citation type="submission" date="2022-04" db="EMBL/GenBank/DDBJ databases">
        <title>Flavobacterium pygoscelis sp. nov. isolated from Chinstrap chick (Pygoscelis antarcticus).</title>
        <authorList>
            <person name="Irgang R."/>
            <person name="Poblete-Morales M."/>
            <person name="Avendano-Herrera R."/>
        </authorList>
    </citation>
    <scope>NUCLEOTIDE SEQUENCE</scope>
    <source>
        <strain evidence="1">I-SCBP12n</strain>
    </source>
</reference>
<protein>
    <submittedName>
        <fullName evidence="1">Uncharacterized protein</fullName>
    </submittedName>
</protein>